<name>A0ABS2KA47_9GAMM</name>
<gene>
    <name evidence="2" type="ORF">ISS99_00865</name>
</gene>
<evidence type="ECO:0008006" key="4">
    <source>
        <dbReference type="Google" id="ProtNLM"/>
    </source>
</evidence>
<organism evidence="2 3">
    <name type="scientific">Dyella mobilis</name>
    <dbReference type="NCBI Taxonomy" id="1849582"/>
    <lineage>
        <taxon>Bacteria</taxon>
        <taxon>Pseudomonadati</taxon>
        <taxon>Pseudomonadota</taxon>
        <taxon>Gammaproteobacteria</taxon>
        <taxon>Lysobacterales</taxon>
        <taxon>Rhodanobacteraceae</taxon>
        <taxon>Dyella</taxon>
    </lineage>
</organism>
<feature type="chain" id="PRO_5045913064" description="HEAT repeat domain-containing protein" evidence="1">
    <location>
        <begin position="24"/>
        <end position="156"/>
    </location>
</feature>
<comment type="caution">
    <text evidence="2">The sequence shown here is derived from an EMBL/GenBank/DDBJ whole genome shotgun (WGS) entry which is preliminary data.</text>
</comment>
<accession>A0ABS2KA47</accession>
<dbReference type="EMBL" id="JADIKF010000029">
    <property type="protein sequence ID" value="MBM7128062.1"/>
    <property type="molecule type" value="Genomic_DNA"/>
</dbReference>
<evidence type="ECO:0000313" key="2">
    <source>
        <dbReference type="EMBL" id="MBM7128062.1"/>
    </source>
</evidence>
<protein>
    <recommendedName>
        <fullName evidence="4">HEAT repeat domain-containing protein</fullName>
    </recommendedName>
</protein>
<reference evidence="2" key="1">
    <citation type="submission" date="2020-10" db="EMBL/GenBank/DDBJ databases">
        <title>Phylogeny of dyella-like bacteria.</title>
        <authorList>
            <person name="Fu J."/>
        </authorList>
    </citation>
    <scope>NUCLEOTIDE SEQUENCE</scope>
    <source>
        <strain evidence="2">DHON07</strain>
    </source>
</reference>
<dbReference type="Proteomes" id="UP001430193">
    <property type="component" value="Unassembled WGS sequence"/>
</dbReference>
<keyword evidence="1" id="KW-0732">Signal</keyword>
<feature type="signal peptide" evidence="1">
    <location>
        <begin position="1"/>
        <end position="23"/>
    </location>
</feature>
<dbReference type="RefSeq" id="WP_204629676.1">
    <property type="nucleotide sequence ID" value="NZ_BSOC01000012.1"/>
</dbReference>
<evidence type="ECO:0000256" key="1">
    <source>
        <dbReference type="SAM" id="SignalP"/>
    </source>
</evidence>
<keyword evidence="3" id="KW-1185">Reference proteome</keyword>
<evidence type="ECO:0000313" key="3">
    <source>
        <dbReference type="Proteomes" id="UP001430193"/>
    </source>
</evidence>
<sequence>MTGTIGTPTLLFLAIALTGCATAPTPMDPMAHKVNALVDETTHAKTEANAFVALESLGPDAAPYLIGHLGDERPLPIAEMALANHAQDLFEGLRHYGPKVVHDALSALLNQITGVSFEFVYNGATEAQRKDDRNQWVDWCSKRYPEKIATCRNDRR</sequence>
<proteinExistence type="predicted"/>